<name>A0AAT9HAA6_9ACTN</name>
<feature type="domain" description="GH26" evidence="4">
    <location>
        <begin position="1"/>
        <end position="90"/>
    </location>
</feature>
<dbReference type="EMBL" id="AP035768">
    <property type="protein sequence ID" value="BFO14364.1"/>
    <property type="molecule type" value="Genomic_DNA"/>
</dbReference>
<accession>A0AAT9HAA6</accession>
<reference evidence="5" key="2">
    <citation type="submission" date="2024-07" db="EMBL/GenBank/DDBJ databases">
        <title>Streptomyces haneummycinica sp. nov., a new antibiotic-producing actinobacterium isolated from marine sediment.</title>
        <authorList>
            <person name="Uemura M."/>
            <person name="Hamada M."/>
            <person name="Hirano S."/>
            <person name="Kobayashi K."/>
            <person name="Ohshiro T."/>
            <person name="Kobayashi T."/>
            <person name="Terahara T."/>
        </authorList>
    </citation>
    <scope>NUCLEOTIDE SEQUENCE</scope>
    <source>
        <strain evidence="5">KM77-8</strain>
    </source>
</reference>
<evidence type="ECO:0000313" key="5">
    <source>
        <dbReference type="EMBL" id="BFO14364.1"/>
    </source>
</evidence>
<dbReference type="AlphaFoldDB" id="A0AAT9HAA6"/>
<protein>
    <recommendedName>
        <fullName evidence="4">GH26 domain-containing protein</fullName>
    </recommendedName>
</protein>
<sequence length="90" mass="10412">MDQYNYYGCHDTTDWKDFLRSQRPSYEWLRAHVTDGKPVMLAEFATAPDADDPGRQRDWYARIPGAMKELPEVKALVHWNRPTSGDPSAI</sequence>
<reference evidence="5" key="1">
    <citation type="submission" date="2024-06" db="EMBL/GenBank/DDBJ databases">
        <authorList>
            <consortium name="consrtm"/>
            <person name="Uemura M."/>
            <person name="Terahara T."/>
        </authorList>
    </citation>
    <scope>NUCLEOTIDE SEQUENCE</scope>
    <source>
        <strain evidence="5">KM77-8</strain>
    </source>
</reference>
<dbReference type="SUPFAM" id="SSF51445">
    <property type="entry name" value="(Trans)glycosidases"/>
    <property type="match status" value="1"/>
</dbReference>
<dbReference type="InterPro" id="IPR017853">
    <property type="entry name" value="GH"/>
</dbReference>
<dbReference type="PROSITE" id="PS51764">
    <property type="entry name" value="GH26"/>
    <property type="match status" value="1"/>
</dbReference>
<comment type="caution">
    <text evidence="3">Lacks conserved residue(s) required for the propagation of feature annotation.</text>
</comment>
<organism evidence="5">
    <name type="scientific">Streptomyces haneummycinicus</name>
    <dbReference type="NCBI Taxonomy" id="3074435"/>
    <lineage>
        <taxon>Bacteria</taxon>
        <taxon>Bacillati</taxon>
        <taxon>Actinomycetota</taxon>
        <taxon>Actinomycetes</taxon>
        <taxon>Kitasatosporales</taxon>
        <taxon>Streptomycetaceae</taxon>
        <taxon>Streptomyces</taxon>
    </lineage>
</organism>
<proteinExistence type="inferred from homology"/>
<gene>
    <name evidence="5" type="ORF">SHKM778_07520</name>
</gene>
<dbReference type="GO" id="GO:0004553">
    <property type="term" value="F:hydrolase activity, hydrolyzing O-glycosyl compounds"/>
    <property type="evidence" value="ECO:0007669"/>
    <property type="project" value="InterPro"/>
</dbReference>
<comment type="similarity">
    <text evidence="3">Belongs to the glycosyl hydrolase 26 family.</text>
</comment>
<dbReference type="Gene3D" id="3.20.20.80">
    <property type="entry name" value="Glycosidases"/>
    <property type="match status" value="1"/>
</dbReference>
<evidence type="ECO:0000256" key="3">
    <source>
        <dbReference type="PROSITE-ProRule" id="PRU01100"/>
    </source>
</evidence>
<dbReference type="InterPro" id="IPR022790">
    <property type="entry name" value="GH26_dom"/>
</dbReference>
<keyword evidence="2" id="KW-0326">Glycosidase</keyword>
<evidence type="ECO:0000259" key="4">
    <source>
        <dbReference type="PROSITE" id="PS51764"/>
    </source>
</evidence>
<keyword evidence="1" id="KW-0378">Hydrolase</keyword>
<evidence type="ECO:0000256" key="2">
    <source>
        <dbReference type="ARBA" id="ARBA00023295"/>
    </source>
</evidence>
<evidence type="ECO:0000256" key="1">
    <source>
        <dbReference type="ARBA" id="ARBA00022801"/>
    </source>
</evidence>